<dbReference type="PANTHER" id="PTHR35046:SF9">
    <property type="entry name" value="RNA-DIRECTED DNA POLYMERASE"/>
    <property type="match status" value="1"/>
</dbReference>
<protein>
    <recommendedName>
        <fullName evidence="1">Tf2-1-like SH3-like domain-containing protein</fullName>
    </recommendedName>
</protein>
<sequence length="196" mass="22663">MNSMINCDGIAKAKFVKDFHAKIEKRVEQFIEKANNRKIQKVFDEGDLVWVHLRKKRFSNLRKSKLLPRGDGPFKIIKRINDNAYILDMPPSYEGTLDLNLWTNSFKGEPGKYLDSQLEDTQEAKDHQTYIGLVTRGKLKRLQQVLQIVKTIRSLDNSSPCPSLLLYITYSSSKREVVVHRRIHHPKKSSSSKGHT</sequence>
<dbReference type="AlphaFoldDB" id="A0A371GMR3"/>
<proteinExistence type="predicted"/>
<gene>
    <name evidence="2" type="ORF">CR513_26101</name>
</gene>
<feature type="non-terminal residue" evidence="2">
    <location>
        <position position="1"/>
    </location>
</feature>
<name>A0A371GMR3_MUCPR</name>
<dbReference type="InterPro" id="IPR056924">
    <property type="entry name" value="SH3_Tf2-1"/>
</dbReference>
<dbReference type="PANTHER" id="PTHR35046">
    <property type="entry name" value="ZINC KNUCKLE (CCHC-TYPE) FAMILY PROTEIN"/>
    <property type="match status" value="1"/>
</dbReference>
<comment type="caution">
    <text evidence="2">The sequence shown here is derived from an EMBL/GenBank/DDBJ whole genome shotgun (WGS) entry which is preliminary data.</text>
</comment>
<feature type="domain" description="Tf2-1-like SH3-like" evidence="1">
    <location>
        <begin position="46"/>
        <end position="94"/>
    </location>
</feature>
<evidence type="ECO:0000313" key="2">
    <source>
        <dbReference type="EMBL" id="RDX91855.1"/>
    </source>
</evidence>
<organism evidence="2 3">
    <name type="scientific">Mucuna pruriens</name>
    <name type="common">Velvet bean</name>
    <name type="synonym">Dolichos pruriens</name>
    <dbReference type="NCBI Taxonomy" id="157652"/>
    <lineage>
        <taxon>Eukaryota</taxon>
        <taxon>Viridiplantae</taxon>
        <taxon>Streptophyta</taxon>
        <taxon>Embryophyta</taxon>
        <taxon>Tracheophyta</taxon>
        <taxon>Spermatophyta</taxon>
        <taxon>Magnoliopsida</taxon>
        <taxon>eudicotyledons</taxon>
        <taxon>Gunneridae</taxon>
        <taxon>Pentapetalae</taxon>
        <taxon>rosids</taxon>
        <taxon>fabids</taxon>
        <taxon>Fabales</taxon>
        <taxon>Fabaceae</taxon>
        <taxon>Papilionoideae</taxon>
        <taxon>50 kb inversion clade</taxon>
        <taxon>NPAAA clade</taxon>
        <taxon>indigoferoid/millettioid clade</taxon>
        <taxon>Phaseoleae</taxon>
        <taxon>Mucuna</taxon>
    </lineage>
</organism>
<dbReference type="Pfam" id="PF24626">
    <property type="entry name" value="SH3_Tf2-1"/>
    <property type="match status" value="1"/>
</dbReference>
<keyword evidence="3" id="KW-1185">Reference proteome</keyword>
<evidence type="ECO:0000313" key="3">
    <source>
        <dbReference type="Proteomes" id="UP000257109"/>
    </source>
</evidence>
<evidence type="ECO:0000259" key="1">
    <source>
        <dbReference type="Pfam" id="PF24626"/>
    </source>
</evidence>
<dbReference type="EMBL" id="QJKJ01005017">
    <property type="protein sequence ID" value="RDX91855.1"/>
    <property type="molecule type" value="Genomic_DNA"/>
</dbReference>
<reference evidence="2" key="1">
    <citation type="submission" date="2018-05" db="EMBL/GenBank/DDBJ databases">
        <title>Draft genome of Mucuna pruriens seed.</title>
        <authorList>
            <person name="Nnadi N.E."/>
            <person name="Vos R."/>
            <person name="Hasami M.H."/>
            <person name="Devisetty U.K."/>
            <person name="Aguiy J.C."/>
        </authorList>
    </citation>
    <scope>NUCLEOTIDE SEQUENCE [LARGE SCALE GENOMIC DNA]</scope>
    <source>
        <strain evidence="2">JCA_2017</strain>
    </source>
</reference>
<dbReference type="Proteomes" id="UP000257109">
    <property type="component" value="Unassembled WGS sequence"/>
</dbReference>
<dbReference type="OrthoDB" id="1935586at2759"/>
<accession>A0A371GMR3</accession>